<dbReference type="InterPro" id="IPR049945">
    <property type="entry name" value="AAA_22"/>
</dbReference>
<dbReference type="InterPro" id="IPR027417">
    <property type="entry name" value="P-loop_NTPase"/>
</dbReference>
<dbReference type="EMBL" id="JAAIYO010000008">
    <property type="protein sequence ID" value="MBE4751518.1"/>
    <property type="molecule type" value="Genomic_DNA"/>
</dbReference>
<evidence type="ECO:0000313" key="2">
    <source>
        <dbReference type="EMBL" id="MBE4751518.1"/>
    </source>
</evidence>
<protein>
    <submittedName>
        <fullName evidence="2">AAA family ATPase</fullName>
    </submittedName>
</protein>
<dbReference type="PANTHER" id="PTHR34301:SF8">
    <property type="entry name" value="ATPASE DOMAIN-CONTAINING PROTEIN"/>
    <property type="match status" value="1"/>
</dbReference>
<keyword evidence="3" id="KW-1185">Reference proteome</keyword>
<organism evidence="2 3">
    <name type="scientific">Corallococcus soli</name>
    <dbReference type="NCBI Taxonomy" id="2710757"/>
    <lineage>
        <taxon>Bacteria</taxon>
        <taxon>Pseudomonadati</taxon>
        <taxon>Myxococcota</taxon>
        <taxon>Myxococcia</taxon>
        <taxon>Myxococcales</taxon>
        <taxon>Cystobacterineae</taxon>
        <taxon>Myxococcaceae</taxon>
        <taxon>Corallococcus</taxon>
    </lineage>
</organism>
<dbReference type="SUPFAM" id="SSF52540">
    <property type="entry name" value="P-loop containing nucleoside triphosphate hydrolases"/>
    <property type="match status" value="1"/>
</dbReference>
<proteinExistence type="predicted"/>
<gene>
    <name evidence="2" type="ORF">G4177_25425</name>
</gene>
<evidence type="ECO:0000313" key="3">
    <source>
        <dbReference type="Proteomes" id="UP001516472"/>
    </source>
</evidence>
<dbReference type="RefSeq" id="WP_193428720.1">
    <property type="nucleotide sequence ID" value="NZ_CBCSIP010000248.1"/>
</dbReference>
<feature type="domain" description="ORC1/DEAH AAA+ ATPase" evidence="1">
    <location>
        <begin position="20"/>
        <end position="186"/>
    </location>
</feature>
<dbReference type="Pfam" id="PF13401">
    <property type="entry name" value="AAA_22"/>
    <property type="match status" value="1"/>
</dbReference>
<evidence type="ECO:0000259" key="1">
    <source>
        <dbReference type="Pfam" id="PF13401"/>
    </source>
</evidence>
<comment type="caution">
    <text evidence="2">The sequence shown here is derived from an EMBL/GenBank/DDBJ whole genome shotgun (WGS) entry which is preliminary data.</text>
</comment>
<name>A0ABR9PUA4_9BACT</name>
<dbReference type="Gene3D" id="3.40.50.300">
    <property type="entry name" value="P-loop containing nucleotide triphosphate hydrolases"/>
    <property type="match status" value="1"/>
</dbReference>
<dbReference type="Proteomes" id="UP001516472">
    <property type="component" value="Unassembled WGS sequence"/>
</dbReference>
<reference evidence="2 3" key="1">
    <citation type="submission" date="2020-02" db="EMBL/GenBank/DDBJ databases">
        <authorList>
            <person name="Babadi Z.K."/>
            <person name="Risdian C."/>
            <person name="Ebrahimipour G.H."/>
            <person name="Wink J."/>
        </authorList>
    </citation>
    <scope>NUCLEOTIDE SEQUENCE [LARGE SCALE GENOMIC DNA]</scope>
    <source>
        <strain evidence="2 3">ZKHCc1 1396</strain>
    </source>
</reference>
<sequence>MYAKRGEAEEDFQKALRRGMIPLVFGEYGVGKTSMARRCVLDAEKQKRLVNIESVAGQSVSDILKRCLETIGYTITTEITTQQTESATTKVTGGVEIPFKAFKASLTGENSNTAGETALQKAQFAVSSPTDSKVIDLCEQHQLVLLLDELHKATPDFVEQITLLIKTYANKNCKNFRIILLGTSSDASRLVRRDPGIDRLLQEIPLKAMSTAESRFIIEKGMTDLKIDIEKSIADKIVKTSSGSPSLVQYLCLEIAEKAFARAPRTASMDDFKSSLTSYVNKRARRLDDLYLKAIETFGQKRYRKQILRAMAEMDNDYVTMEQLCDSITKQLGEDIPSTALSGPLRQLKETTYGPVLKDVERGEGGERVQNYTTFVDPAMKAFIRMKIAGEET</sequence>
<accession>A0ABR9PUA4</accession>
<dbReference type="PANTHER" id="PTHR34301">
    <property type="entry name" value="DNA-BINDING PROTEIN-RELATED"/>
    <property type="match status" value="1"/>
</dbReference>